<reference evidence="2 3" key="1">
    <citation type="submission" date="2016-10" db="EMBL/GenBank/DDBJ databases">
        <authorList>
            <person name="de Groot N.N."/>
        </authorList>
    </citation>
    <scope>NUCLEOTIDE SEQUENCE [LARGE SCALE GENOMIC DNA]</scope>
    <source>
        <strain evidence="2 3">CGMCC 4.3519</strain>
    </source>
</reference>
<proteinExistence type="predicted"/>
<organism evidence="2 3">
    <name type="scientific">Streptomyces radiopugnans</name>
    <dbReference type="NCBI Taxonomy" id="403935"/>
    <lineage>
        <taxon>Bacteria</taxon>
        <taxon>Bacillati</taxon>
        <taxon>Actinomycetota</taxon>
        <taxon>Actinomycetes</taxon>
        <taxon>Kitasatosporales</taxon>
        <taxon>Streptomycetaceae</taxon>
        <taxon>Streptomyces</taxon>
    </lineage>
</organism>
<feature type="chain" id="PRO_5011732280" evidence="1">
    <location>
        <begin position="29"/>
        <end position="156"/>
    </location>
</feature>
<gene>
    <name evidence="2" type="ORF">SAMN05216481_103468</name>
</gene>
<accession>A0A1H9CVV8</accession>
<dbReference type="AlphaFoldDB" id="A0A1H9CVV8"/>
<evidence type="ECO:0000313" key="2">
    <source>
        <dbReference type="EMBL" id="SEQ05350.1"/>
    </source>
</evidence>
<keyword evidence="3" id="KW-1185">Reference proteome</keyword>
<dbReference type="EMBL" id="FOET01000003">
    <property type="protein sequence ID" value="SEQ05350.1"/>
    <property type="molecule type" value="Genomic_DNA"/>
</dbReference>
<protein>
    <submittedName>
        <fullName evidence="2">Uncharacterized protein</fullName>
    </submittedName>
</protein>
<evidence type="ECO:0000256" key="1">
    <source>
        <dbReference type="SAM" id="SignalP"/>
    </source>
</evidence>
<keyword evidence="1" id="KW-0732">Signal</keyword>
<sequence>MNRKIRNVLSVLGLAATVGVMAPGAATAGTATTTTTPVGTWRGTVDHGDGSGQISVSFHKGGLVCLTAGDGSDGGGQGLGIWNQTGDGTFTYRLVERMFKADGTTVGFVDVNQKAVQQGGAFDSSGTSRVYDATGTYLTSVEAEVSAERVSTTPTC</sequence>
<feature type="signal peptide" evidence="1">
    <location>
        <begin position="1"/>
        <end position="28"/>
    </location>
</feature>
<name>A0A1H9CVV8_9ACTN</name>
<dbReference type="Proteomes" id="UP000199055">
    <property type="component" value="Unassembled WGS sequence"/>
</dbReference>
<evidence type="ECO:0000313" key="3">
    <source>
        <dbReference type="Proteomes" id="UP000199055"/>
    </source>
</evidence>